<evidence type="ECO:0000256" key="3">
    <source>
        <dbReference type="ARBA" id="ARBA00022448"/>
    </source>
</evidence>
<feature type="transmembrane region" description="Helical" evidence="8">
    <location>
        <begin position="73"/>
        <end position="88"/>
    </location>
</feature>
<dbReference type="PANTHER" id="PTHR30269:SF37">
    <property type="entry name" value="MEMBRANE TRANSPORTER PROTEIN"/>
    <property type="match status" value="1"/>
</dbReference>
<gene>
    <name evidence="9" type="ORF">SP90_04380</name>
</gene>
<dbReference type="Pfam" id="PF01925">
    <property type="entry name" value="TauE"/>
    <property type="match status" value="1"/>
</dbReference>
<organism evidence="9 10">
    <name type="scientific">Halodesulfovibrio spirochaetisodalis</name>
    <dbReference type="NCBI Taxonomy" id="1560234"/>
    <lineage>
        <taxon>Bacteria</taxon>
        <taxon>Pseudomonadati</taxon>
        <taxon>Thermodesulfobacteriota</taxon>
        <taxon>Desulfovibrionia</taxon>
        <taxon>Desulfovibrionales</taxon>
        <taxon>Desulfovibrionaceae</taxon>
        <taxon>Halodesulfovibrio</taxon>
    </lineage>
</organism>
<accession>A0A1B7XI74</accession>
<feature type="transmembrane region" description="Helical" evidence="8">
    <location>
        <begin position="190"/>
        <end position="212"/>
    </location>
</feature>
<keyword evidence="5 8" id="KW-0812">Transmembrane</keyword>
<reference evidence="9 10" key="1">
    <citation type="submission" date="2015-01" db="EMBL/GenBank/DDBJ databases">
        <title>Desulfovibrio sp. JC271 draft genome sequence.</title>
        <authorList>
            <person name="Shivani Y."/>
            <person name="Subhash Y."/>
            <person name="Sasikala C."/>
            <person name="Ramana C.V."/>
        </authorList>
    </citation>
    <scope>NUCLEOTIDE SEQUENCE [LARGE SCALE GENOMIC DNA]</scope>
    <source>
        <strain evidence="9 10">JC271</strain>
    </source>
</reference>
<comment type="subcellular location">
    <subcellularLocation>
        <location evidence="1 8">Cell membrane</location>
        <topology evidence="1 8">Multi-pass membrane protein</topology>
    </subcellularLocation>
</comment>
<feature type="transmembrane region" description="Helical" evidence="8">
    <location>
        <begin position="6"/>
        <end position="29"/>
    </location>
</feature>
<comment type="caution">
    <text evidence="9">The sequence shown here is derived from an EMBL/GenBank/DDBJ whole genome shotgun (WGS) entry which is preliminary data.</text>
</comment>
<dbReference type="Proteomes" id="UP000091979">
    <property type="component" value="Unassembled WGS sequence"/>
</dbReference>
<proteinExistence type="inferred from homology"/>
<comment type="similarity">
    <text evidence="2 8">Belongs to the 4-toluene sulfonate uptake permease (TSUP) (TC 2.A.102) family.</text>
</comment>
<dbReference type="AlphaFoldDB" id="A0A1B7XI74"/>
<evidence type="ECO:0000256" key="8">
    <source>
        <dbReference type="RuleBase" id="RU363041"/>
    </source>
</evidence>
<keyword evidence="7 8" id="KW-0472">Membrane</keyword>
<feature type="transmembrane region" description="Helical" evidence="8">
    <location>
        <begin position="224"/>
        <end position="244"/>
    </location>
</feature>
<dbReference type="PANTHER" id="PTHR30269">
    <property type="entry name" value="TRANSMEMBRANE PROTEIN YFCA"/>
    <property type="match status" value="1"/>
</dbReference>
<keyword evidence="6 8" id="KW-1133">Transmembrane helix</keyword>
<keyword evidence="4 8" id="KW-1003">Cell membrane</keyword>
<evidence type="ECO:0000256" key="5">
    <source>
        <dbReference type="ARBA" id="ARBA00022692"/>
    </source>
</evidence>
<evidence type="ECO:0000256" key="1">
    <source>
        <dbReference type="ARBA" id="ARBA00004651"/>
    </source>
</evidence>
<evidence type="ECO:0000313" key="9">
    <source>
        <dbReference type="EMBL" id="OBQ55206.1"/>
    </source>
</evidence>
<dbReference type="GO" id="GO:0005886">
    <property type="term" value="C:plasma membrane"/>
    <property type="evidence" value="ECO:0007669"/>
    <property type="project" value="UniProtKB-SubCell"/>
</dbReference>
<evidence type="ECO:0000256" key="2">
    <source>
        <dbReference type="ARBA" id="ARBA00009142"/>
    </source>
</evidence>
<dbReference type="EMBL" id="JXMS01000005">
    <property type="protein sequence ID" value="OBQ55206.1"/>
    <property type="molecule type" value="Genomic_DNA"/>
</dbReference>
<keyword evidence="3" id="KW-0813">Transport</keyword>
<evidence type="ECO:0000256" key="7">
    <source>
        <dbReference type="ARBA" id="ARBA00023136"/>
    </source>
</evidence>
<evidence type="ECO:0000313" key="10">
    <source>
        <dbReference type="Proteomes" id="UP000091979"/>
    </source>
</evidence>
<keyword evidence="10" id="KW-1185">Reference proteome</keyword>
<feature type="transmembrane region" description="Helical" evidence="8">
    <location>
        <begin position="95"/>
        <end position="113"/>
    </location>
</feature>
<evidence type="ECO:0000256" key="4">
    <source>
        <dbReference type="ARBA" id="ARBA00022475"/>
    </source>
</evidence>
<dbReference type="InterPro" id="IPR002781">
    <property type="entry name" value="TM_pro_TauE-like"/>
</dbReference>
<sequence>MEHILFIAMGWFVGGFINGLAGFGAAMVAMPIISYVMDVSVLVPSATMIVLTLNCHAGWIYRKHIEWKYTKPLLIGAVPGVVLSAYALQFVPEQLLRFGMGAFVAFYAIWSLVFKSKEDRVVNPAWGYVAGVMSSSLGMAFSFNGPPLAVYTAYCGCPKNAVKAIISAGFILTGVLIVGTQVAVGNIDTYALTIYAASVPAVVIGSKLGIYCSAYISEASYRKFFFVLMAILGLKIAGSAAQFLL</sequence>
<feature type="transmembrane region" description="Helical" evidence="8">
    <location>
        <begin position="41"/>
        <end position="61"/>
    </location>
</feature>
<dbReference type="InterPro" id="IPR052017">
    <property type="entry name" value="TSUP"/>
</dbReference>
<name>A0A1B7XI74_9BACT</name>
<dbReference type="PATRIC" id="fig|1560234.3.peg.2824"/>
<dbReference type="STRING" id="1560234.SP90_04380"/>
<protein>
    <recommendedName>
        <fullName evidence="8">Probable membrane transporter protein</fullName>
    </recommendedName>
</protein>
<dbReference type="RefSeq" id="WP_066852986.1">
    <property type="nucleotide sequence ID" value="NZ_JXMS01000005.1"/>
</dbReference>
<evidence type="ECO:0000256" key="6">
    <source>
        <dbReference type="ARBA" id="ARBA00022989"/>
    </source>
</evidence>
<dbReference type="OrthoDB" id="7843147at2"/>
<feature type="transmembrane region" description="Helical" evidence="8">
    <location>
        <begin position="164"/>
        <end position="184"/>
    </location>
</feature>